<sequence>MFVHVRELGETVLNNHRSLEERQLQTNNLVAHHQKQLTAQVDDLSFNISLVTAYSRQVLNLQSVCANHDLIRKSLERVKPEGGKNSATIESCSCAESKSSGLFRMKVPNSAGVTMSVLCELQRFGGHWLVIQQRFDGSENFTRSWSEYREGFGVVGEEFWLGLEVVHRLTKSSPHELLVELEDFGGAYKYARYASFAVAGEDQQYKLLNVGGFAGTAGDSMEKHKGMKFTTIDRDYDTNPKNCAEITKGAWWFHNCHESAEKDGKVVLTF</sequence>
<dbReference type="InterPro" id="IPR014716">
    <property type="entry name" value="Fibrinogen_a/b/g_C_1"/>
</dbReference>
<dbReference type="STRING" id="7176.B0X9T8"/>
<keyword evidence="4" id="KW-1185">Reference proteome</keyword>
<dbReference type="VEuPathDB" id="VectorBase:CQUJHB016446"/>
<dbReference type="HOGENOM" id="CLU_038628_1_2_1"/>
<reference evidence="3" key="2">
    <citation type="submission" date="2020-05" db="UniProtKB">
        <authorList>
            <consortium name="EnsemblMetazoa"/>
        </authorList>
    </citation>
    <scope>IDENTIFICATION</scope>
    <source>
        <strain evidence="3">JHB</strain>
    </source>
</reference>
<dbReference type="SMART" id="SM00186">
    <property type="entry name" value="FBG"/>
    <property type="match status" value="1"/>
</dbReference>
<dbReference type="PANTHER" id="PTHR19143">
    <property type="entry name" value="FIBRINOGEN/TENASCIN/ANGIOPOEITIN"/>
    <property type="match status" value="1"/>
</dbReference>
<organism>
    <name type="scientific">Culex quinquefasciatus</name>
    <name type="common">Southern house mosquito</name>
    <name type="synonym">Culex pungens</name>
    <dbReference type="NCBI Taxonomy" id="7176"/>
    <lineage>
        <taxon>Eukaryota</taxon>
        <taxon>Metazoa</taxon>
        <taxon>Ecdysozoa</taxon>
        <taxon>Arthropoda</taxon>
        <taxon>Hexapoda</taxon>
        <taxon>Insecta</taxon>
        <taxon>Pterygota</taxon>
        <taxon>Neoptera</taxon>
        <taxon>Endopterygota</taxon>
        <taxon>Diptera</taxon>
        <taxon>Nematocera</taxon>
        <taxon>Culicoidea</taxon>
        <taxon>Culicidae</taxon>
        <taxon>Culicinae</taxon>
        <taxon>Culicini</taxon>
        <taxon>Culex</taxon>
        <taxon>Culex</taxon>
    </lineage>
</organism>
<feature type="domain" description="Fibrinogen C-terminal" evidence="1">
    <location>
        <begin position="83"/>
        <end position="270"/>
    </location>
</feature>
<dbReference type="KEGG" id="cqu:CpipJ_CPIJ016367"/>
<protein>
    <submittedName>
        <fullName evidence="2">Angiopoietin-4</fullName>
    </submittedName>
</protein>
<dbReference type="Proteomes" id="UP000002320">
    <property type="component" value="Unassembled WGS sequence"/>
</dbReference>
<evidence type="ECO:0000313" key="2">
    <source>
        <dbReference type="EMBL" id="EDS43290.1"/>
    </source>
</evidence>
<dbReference type="EnsemblMetazoa" id="CPIJ016367-RA">
    <property type="protein sequence ID" value="CPIJ016367-PA"/>
    <property type="gene ID" value="CPIJ016367"/>
</dbReference>
<dbReference type="Gene3D" id="3.90.215.10">
    <property type="entry name" value="Gamma Fibrinogen, chain A, domain 1"/>
    <property type="match status" value="1"/>
</dbReference>
<dbReference type="InterPro" id="IPR002181">
    <property type="entry name" value="Fibrinogen_a/b/g_C_dom"/>
</dbReference>
<gene>
    <name evidence="3" type="primary">6049695</name>
    <name evidence="2" type="ORF">CpipJ_CPIJ016367</name>
</gene>
<dbReference type="PANTHER" id="PTHR19143:SF327">
    <property type="entry name" value="FI21813P1-RELATED"/>
    <property type="match status" value="1"/>
</dbReference>
<evidence type="ECO:0000259" key="1">
    <source>
        <dbReference type="PROSITE" id="PS51406"/>
    </source>
</evidence>
<dbReference type="SUPFAM" id="SSF56496">
    <property type="entry name" value="Fibrinogen C-terminal domain-like"/>
    <property type="match status" value="1"/>
</dbReference>
<dbReference type="CDD" id="cd00087">
    <property type="entry name" value="FReD"/>
    <property type="match status" value="1"/>
</dbReference>
<reference evidence="2" key="1">
    <citation type="submission" date="2007-03" db="EMBL/GenBank/DDBJ databases">
        <title>Annotation of Culex pipiens quinquefasciatus.</title>
        <authorList>
            <consortium name="The Broad Institute Genome Sequencing Platform"/>
            <person name="Atkinson P.W."/>
            <person name="Hemingway J."/>
            <person name="Christensen B.M."/>
            <person name="Higgs S."/>
            <person name="Kodira C."/>
            <person name="Hannick L."/>
            <person name="Megy K."/>
            <person name="O'Leary S."/>
            <person name="Pearson M."/>
            <person name="Haas B.J."/>
            <person name="Mauceli E."/>
            <person name="Wortman J.R."/>
            <person name="Lee N.H."/>
            <person name="Guigo R."/>
            <person name="Stanke M."/>
            <person name="Alvarado L."/>
            <person name="Amedeo P."/>
            <person name="Antoine C.H."/>
            <person name="Arensburger P."/>
            <person name="Bidwell S.L."/>
            <person name="Crawford M."/>
            <person name="Camaro F."/>
            <person name="Devon K."/>
            <person name="Engels R."/>
            <person name="Hammond M."/>
            <person name="Howarth C."/>
            <person name="Koehrsen M."/>
            <person name="Lawson D."/>
            <person name="Montgomery P."/>
            <person name="Nene V."/>
            <person name="Nusbaum C."/>
            <person name="Puiu D."/>
            <person name="Romero-Severson J."/>
            <person name="Severson D.W."/>
            <person name="Shumway M."/>
            <person name="Sisk P."/>
            <person name="Stolte C."/>
            <person name="Zeng Q."/>
            <person name="Eisenstadt E."/>
            <person name="Fraser-Liggett C."/>
            <person name="Strausberg R."/>
            <person name="Galagan J."/>
            <person name="Birren B."/>
            <person name="Collins F.H."/>
        </authorList>
    </citation>
    <scope>NUCLEOTIDE SEQUENCE [LARGE SCALE GENOMIC DNA]</scope>
    <source>
        <strain evidence="2">JHB</strain>
    </source>
</reference>
<dbReference type="AlphaFoldDB" id="B0X9T8"/>
<evidence type="ECO:0000313" key="3">
    <source>
        <dbReference type="EnsemblMetazoa" id="CPIJ016367-PA"/>
    </source>
</evidence>
<dbReference type="OrthoDB" id="7734170at2759"/>
<name>B0X9T8_CULQU</name>
<dbReference type="Pfam" id="PF00147">
    <property type="entry name" value="Fibrinogen_C"/>
    <property type="match status" value="1"/>
</dbReference>
<dbReference type="GO" id="GO:0005615">
    <property type="term" value="C:extracellular space"/>
    <property type="evidence" value="ECO:0007669"/>
    <property type="project" value="TreeGrafter"/>
</dbReference>
<dbReference type="EMBL" id="DS232550">
    <property type="protein sequence ID" value="EDS43290.1"/>
    <property type="molecule type" value="Genomic_DNA"/>
</dbReference>
<dbReference type="PROSITE" id="PS51406">
    <property type="entry name" value="FIBRINOGEN_C_2"/>
    <property type="match status" value="1"/>
</dbReference>
<dbReference type="eggNOG" id="KOG2579">
    <property type="taxonomic scope" value="Eukaryota"/>
</dbReference>
<evidence type="ECO:0000313" key="4">
    <source>
        <dbReference type="Proteomes" id="UP000002320"/>
    </source>
</evidence>
<dbReference type="InterPro" id="IPR050373">
    <property type="entry name" value="Fibrinogen_C-term_domain"/>
</dbReference>
<dbReference type="InterPro" id="IPR036056">
    <property type="entry name" value="Fibrinogen-like_C"/>
</dbReference>
<accession>B0X9T8</accession>
<dbReference type="InParanoid" id="B0X9T8"/>
<dbReference type="VEuPathDB" id="VectorBase:CPIJ016367"/>
<proteinExistence type="predicted"/>